<accession>A0A6J6SL99</accession>
<gene>
    <name evidence="2" type="ORF">UFOPK2786_00476</name>
</gene>
<reference evidence="2" key="1">
    <citation type="submission" date="2020-05" db="EMBL/GenBank/DDBJ databases">
        <authorList>
            <person name="Chiriac C."/>
            <person name="Salcher M."/>
            <person name="Ghai R."/>
            <person name="Kavagutti S V."/>
        </authorList>
    </citation>
    <scope>NUCLEOTIDE SEQUENCE</scope>
</reference>
<proteinExistence type="predicted"/>
<feature type="compositionally biased region" description="Polar residues" evidence="1">
    <location>
        <begin position="76"/>
        <end position="86"/>
    </location>
</feature>
<protein>
    <submittedName>
        <fullName evidence="2">Unannotated protein</fullName>
    </submittedName>
</protein>
<name>A0A6J6SL99_9ZZZZ</name>
<organism evidence="2">
    <name type="scientific">freshwater metagenome</name>
    <dbReference type="NCBI Taxonomy" id="449393"/>
    <lineage>
        <taxon>unclassified sequences</taxon>
        <taxon>metagenomes</taxon>
        <taxon>ecological metagenomes</taxon>
    </lineage>
</organism>
<sequence length="94" mass="10020">MTRPACSVSRMTGSRFDTLGLASRCPGSMGARPLRRHQAVNARADAALRAMVARDWPAPCIVASQARKSANVIDSGPSQPRAATNRSSDRTSPR</sequence>
<evidence type="ECO:0000313" key="2">
    <source>
        <dbReference type="EMBL" id="CAB4735651.1"/>
    </source>
</evidence>
<dbReference type="AlphaFoldDB" id="A0A6J6SL99"/>
<dbReference type="EMBL" id="CAEZYW010000050">
    <property type="protein sequence ID" value="CAB4735651.1"/>
    <property type="molecule type" value="Genomic_DNA"/>
</dbReference>
<evidence type="ECO:0000256" key="1">
    <source>
        <dbReference type="SAM" id="MobiDB-lite"/>
    </source>
</evidence>
<feature type="region of interest" description="Disordered" evidence="1">
    <location>
        <begin position="67"/>
        <end position="94"/>
    </location>
</feature>